<protein>
    <recommendedName>
        <fullName evidence="4">EF-hand domain-containing protein</fullName>
    </recommendedName>
</protein>
<sequence>MAESARSHNWRFFRAGGFDQVLIENAEDLCRLDELDAKLWASLSCPTHNLEMDAATLQLIDSDTDGRIRLAEIITAVRWACSMLHNPGIMLQEGSSLPLAAINDSTPAGALLKASAQQILVNRGSCGADTIDIADVLDIQSVFGKTRFNGDGIITSASADDEELRRLISEIVQCMGGVADRSGDPGMDASMSKQFFEDVASICRWHEKSISDADVILPLGEETAAAHRSYSVVAAKIDDYFSRCRLASFDPRAVLHMNCTDSQLSAIGSATLSGDAQETRDLPLARIEAGQSLPLVEGVNPAWAAAVQSFRQQVVQPLLGERELLSAEEWSIIKLRLAPFAGWQASRPATTVEALGGERLQAILAAGYQPAIDALIARDLERQQEANAIAGVEKLLRFRRDLVTLLRNFVNFANFYNRDSRAIFQAGTLFLDGRSCELCIRVDDVAKHAAVAHLGRTYLAYCECRRHKSAEKMFIVAAFMAGDSENLMVGRNGVFYDRQGRDWDATIVKIIDHPISVAQAFWSPYKRIGKMIGEQIEKMAAARDKEMQTRAATTITETGKKVEGAAPAKPAAFDVGKFAGIFAAIGLAIGAIGTAIATLVTGFLSLPWWQMPLALVGVVLAISLPSMVIASLKLRQRNLAPLLDANGWAVNTQARINISFGRSLTQVARLPEGAQRRLDDPFADKPSGWPWILLMSALAGGCAAWWLGWLVF</sequence>
<feature type="transmembrane region" description="Helical" evidence="1">
    <location>
        <begin position="688"/>
        <end position="711"/>
    </location>
</feature>
<dbReference type="AlphaFoldDB" id="A0A5R9GTV2"/>
<dbReference type="RefSeq" id="WP_138238759.1">
    <property type="nucleotide sequence ID" value="NZ_VBRY01000004.1"/>
</dbReference>
<evidence type="ECO:0000313" key="3">
    <source>
        <dbReference type="Proteomes" id="UP000306585"/>
    </source>
</evidence>
<accession>A0A5R9GTV2</accession>
<evidence type="ECO:0008006" key="4">
    <source>
        <dbReference type="Google" id="ProtNLM"/>
    </source>
</evidence>
<evidence type="ECO:0000256" key="1">
    <source>
        <dbReference type="SAM" id="Phobius"/>
    </source>
</evidence>
<feature type="transmembrane region" description="Helical" evidence="1">
    <location>
        <begin position="578"/>
        <end position="606"/>
    </location>
</feature>
<keyword evidence="1" id="KW-0812">Transmembrane</keyword>
<evidence type="ECO:0000313" key="2">
    <source>
        <dbReference type="EMBL" id="TLS67863.1"/>
    </source>
</evidence>
<organism evidence="2 3">
    <name type="scientific">Mariprofundus erugo</name>
    <dbReference type="NCBI Taxonomy" id="2528639"/>
    <lineage>
        <taxon>Bacteria</taxon>
        <taxon>Pseudomonadati</taxon>
        <taxon>Pseudomonadota</taxon>
        <taxon>Candidatius Mariprofundia</taxon>
        <taxon>Mariprofundales</taxon>
        <taxon>Mariprofundaceae</taxon>
        <taxon>Mariprofundus</taxon>
    </lineage>
</organism>
<dbReference type="Proteomes" id="UP000306585">
    <property type="component" value="Unassembled WGS sequence"/>
</dbReference>
<proteinExistence type="predicted"/>
<reference evidence="2 3" key="1">
    <citation type="journal article" date="2019" name="Appl. Environ. Microbiol.">
        <title>Environmental Evidence and Genomic Insight of Iron-oxidizing Bacteria Preference Towards More Corrosion Resistant Stainless Steel at Higher Salinities.</title>
        <authorList>
            <person name="Garrison C.E."/>
            <person name="Price K.A."/>
            <person name="Field E.K."/>
        </authorList>
    </citation>
    <scope>NUCLEOTIDE SEQUENCE [LARGE SCALE GENOMIC DNA]</scope>
    <source>
        <strain evidence="2 3">P3</strain>
    </source>
</reference>
<comment type="caution">
    <text evidence="2">The sequence shown here is derived from an EMBL/GenBank/DDBJ whole genome shotgun (WGS) entry which is preliminary data.</text>
</comment>
<keyword evidence="3" id="KW-1185">Reference proteome</keyword>
<feature type="transmembrane region" description="Helical" evidence="1">
    <location>
        <begin position="613"/>
        <end position="632"/>
    </location>
</feature>
<dbReference type="EMBL" id="VBRY01000004">
    <property type="protein sequence ID" value="TLS67863.1"/>
    <property type="molecule type" value="Genomic_DNA"/>
</dbReference>
<keyword evidence="1" id="KW-1133">Transmembrane helix</keyword>
<name>A0A5R9GTV2_9PROT</name>
<keyword evidence="1" id="KW-0472">Membrane</keyword>
<gene>
    <name evidence="2" type="ORF">FEF65_05285</name>
</gene>